<gene>
    <name evidence="1" type="ORF">ACFSCX_11885</name>
</gene>
<dbReference type="RefSeq" id="WP_377928456.1">
    <property type="nucleotide sequence ID" value="NZ_JBHUEM010000020.1"/>
</dbReference>
<proteinExistence type="predicted"/>
<dbReference type="InterPro" id="IPR038607">
    <property type="entry name" value="PhoD-like_sf"/>
</dbReference>
<organism evidence="1 2">
    <name type="scientific">Bacillus salitolerans</name>
    <dbReference type="NCBI Taxonomy" id="1437434"/>
    <lineage>
        <taxon>Bacteria</taxon>
        <taxon>Bacillati</taxon>
        <taxon>Bacillota</taxon>
        <taxon>Bacilli</taxon>
        <taxon>Bacillales</taxon>
        <taxon>Bacillaceae</taxon>
        <taxon>Bacillus</taxon>
    </lineage>
</organism>
<dbReference type="Proteomes" id="UP001597214">
    <property type="component" value="Unassembled WGS sequence"/>
</dbReference>
<dbReference type="EMBL" id="JBHUEM010000020">
    <property type="protein sequence ID" value="MFD1737253.1"/>
    <property type="molecule type" value="Genomic_DNA"/>
</dbReference>
<dbReference type="Gene3D" id="3.60.21.70">
    <property type="entry name" value="PhoD-like phosphatase"/>
    <property type="match status" value="1"/>
</dbReference>
<protein>
    <recommendedName>
        <fullName evidence="3">PhoD-like phosphatase metallophosphatase domain-containing protein</fullName>
    </recommendedName>
</protein>
<reference evidence="2" key="1">
    <citation type="journal article" date="2019" name="Int. J. Syst. Evol. Microbiol.">
        <title>The Global Catalogue of Microorganisms (GCM) 10K type strain sequencing project: providing services to taxonomists for standard genome sequencing and annotation.</title>
        <authorList>
            <consortium name="The Broad Institute Genomics Platform"/>
            <consortium name="The Broad Institute Genome Sequencing Center for Infectious Disease"/>
            <person name="Wu L."/>
            <person name="Ma J."/>
        </authorList>
    </citation>
    <scope>NUCLEOTIDE SEQUENCE [LARGE SCALE GENOMIC DNA]</scope>
    <source>
        <strain evidence="2">CCUG 49339</strain>
    </source>
</reference>
<evidence type="ECO:0000313" key="2">
    <source>
        <dbReference type="Proteomes" id="UP001597214"/>
    </source>
</evidence>
<evidence type="ECO:0008006" key="3">
    <source>
        <dbReference type="Google" id="ProtNLM"/>
    </source>
</evidence>
<comment type="caution">
    <text evidence="1">The sequence shown here is derived from an EMBL/GenBank/DDBJ whole genome shotgun (WGS) entry which is preliminary data.</text>
</comment>
<dbReference type="PANTHER" id="PTHR37031">
    <property type="entry name" value="METALLOPHOSPHATASE BINDING DOMAIN PROTEIN"/>
    <property type="match status" value="1"/>
</dbReference>
<evidence type="ECO:0000313" key="1">
    <source>
        <dbReference type="EMBL" id="MFD1737253.1"/>
    </source>
</evidence>
<accession>A0ABW4LQB6</accession>
<dbReference type="PANTHER" id="PTHR37031:SF2">
    <property type="entry name" value="PHOD-LIKE PHOSPHATASE METALLOPHOSPHATASE DOMAIN-CONTAINING PROTEIN"/>
    <property type="match status" value="1"/>
</dbReference>
<name>A0ABW4LQB6_9BACI</name>
<keyword evidence="2" id="KW-1185">Reference proteome</keyword>
<sequence>MNLPTILSGPIVRRVDETSVCIWIATSKPFRLGAELYSIRKSHNICNYYSIDIQCTSETIRCGNRLYIYLLEIIPTIGTFPTNCLLGYNLTFQNEASTLDLYSFGLLEQSNPFSIVYGNLKYPTFIISKGQKSNILYGSCRKQHGEGDDALVSGDIVLEEEFDNLNKRPHSLFLLGDQIYADDISDPMFPIISEVANALIPLDENLSVLDIRLEAGSLQKSMNQIHGRQFIMNELCRFTSGEAYNHLIKFSEFSALYLLSFSPELWKWLQDHRLFYSFDEHVRTNNIHFVFPNEEPFVSKHKQEKAQARDRYERQWRAIQESLYTLPRIRRLLANVSTYMIFDDHDITDDWNISYNWKQSVWESPLGRHVVANGLTAYWLFQGWGNSPKTFQSSFKYKLKRYLKTFSIKSTAYSDWLNCLWDFKQWHFVAPTEPKTLFLDTRTRRGYDFEAKPIKLGKLFEEKSYPPQLICPAEWEALTQSLIDSNWEQQTPLVIASPTPLYGIGLLESFLNSYVFPLRALGLQVHQTFDMEAWKLNGKGFSHFLYSLFNLNPSYCFILSGDVHNAHAVKASVQLENGEKLKVVQFTSSPLKNMSFTGIWGYLLKLSISINSLKRKNKAIYRFSPDNHSIFYSRGNHEAPHSWKETINYIPLLNGSIIHTTNNLGLLTINEDTVQNHLLTYDRLIANTLSFKDVRLSKGTPIK</sequence>